<proteinExistence type="predicted"/>
<evidence type="ECO:0000256" key="3">
    <source>
        <dbReference type="ARBA" id="ARBA00022737"/>
    </source>
</evidence>
<evidence type="ECO:0000256" key="2">
    <source>
        <dbReference type="ARBA" id="ARBA00022723"/>
    </source>
</evidence>
<dbReference type="AlphaFoldDB" id="A0A9E6MRC9"/>
<dbReference type="GO" id="GO:0051539">
    <property type="term" value="F:4 iron, 4 sulfur cluster binding"/>
    <property type="evidence" value="ECO:0007669"/>
    <property type="project" value="UniProtKB-KW"/>
</dbReference>
<dbReference type="RefSeq" id="WP_166338643.1">
    <property type="nucleotide sequence ID" value="NZ_CP072829.1"/>
</dbReference>
<evidence type="ECO:0000259" key="7">
    <source>
        <dbReference type="Pfam" id="PF02754"/>
    </source>
</evidence>
<gene>
    <name evidence="8" type="ORF">GMI68_02480</name>
    <name evidence="9" type="ORF">J7S26_03700</name>
</gene>
<reference evidence="9" key="2">
    <citation type="submission" date="2021-04" db="EMBL/GenBank/DDBJ databases">
        <title>Novel species in family Eggerthellaceae.</title>
        <authorList>
            <person name="Zhang G."/>
        </authorList>
    </citation>
    <scope>NUCLEOTIDE SEQUENCE</scope>
    <source>
        <strain evidence="9">Zg-886</strain>
    </source>
</reference>
<evidence type="ECO:0000313" key="11">
    <source>
        <dbReference type="Proteomes" id="UP000671910"/>
    </source>
</evidence>
<evidence type="ECO:0000256" key="6">
    <source>
        <dbReference type="SAM" id="MobiDB-lite"/>
    </source>
</evidence>
<dbReference type="Proteomes" id="UP000636394">
    <property type="component" value="Unassembled WGS sequence"/>
</dbReference>
<keyword evidence="3" id="KW-0677">Repeat</keyword>
<keyword evidence="1" id="KW-0004">4Fe-4S</keyword>
<keyword evidence="10" id="KW-1185">Reference proteome</keyword>
<reference evidence="8 10" key="1">
    <citation type="submission" date="2019-11" db="EMBL/GenBank/DDBJ databases">
        <title>Eggerthellaceae novel genus isolated from the rectal contents of marmort.</title>
        <authorList>
            <person name="Zhang G."/>
        </authorList>
    </citation>
    <scope>NUCLEOTIDE SEQUENCE [LARGE SCALE GENOMIC DNA]</scope>
    <source>
        <strain evidence="10">zg-886</strain>
        <strain evidence="8">Zg-886</strain>
    </source>
</reference>
<feature type="domain" description="Cysteine-rich" evidence="7">
    <location>
        <begin position="39"/>
        <end position="120"/>
    </location>
</feature>
<evidence type="ECO:0000256" key="5">
    <source>
        <dbReference type="ARBA" id="ARBA00023014"/>
    </source>
</evidence>
<evidence type="ECO:0000313" key="10">
    <source>
        <dbReference type="Proteomes" id="UP000636394"/>
    </source>
</evidence>
<evidence type="ECO:0000313" key="8">
    <source>
        <dbReference type="EMBL" id="NHM13647.1"/>
    </source>
</evidence>
<dbReference type="Pfam" id="PF02754">
    <property type="entry name" value="CCG"/>
    <property type="match status" value="2"/>
</dbReference>
<dbReference type="GO" id="GO:0046872">
    <property type="term" value="F:metal ion binding"/>
    <property type="evidence" value="ECO:0007669"/>
    <property type="project" value="UniProtKB-KW"/>
</dbReference>
<feature type="domain" description="Cysteine-rich" evidence="7">
    <location>
        <begin position="188"/>
        <end position="252"/>
    </location>
</feature>
<dbReference type="PANTHER" id="PTHR32479">
    <property type="entry name" value="GLYCOLATE OXIDASE IRON-SULFUR SUBUNIT"/>
    <property type="match status" value="1"/>
</dbReference>
<protein>
    <submittedName>
        <fullName evidence="9">(Fe-S)-binding protein</fullName>
    </submittedName>
</protein>
<dbReference type="EMBL" id="CP072829">
    <property type="protein sequence ID" value="QTU85019.1"/>
    <property type="molecule type" value="Genomic_DNA"/>
</dbReference>
<keyword evidence="2" id="KW-0479">Metal-binding</keyword>
<keyword evidence="5" id="KW-0411">Iron-sulfur</keyword>
<feature type="region of interest" description="Disordered" evidence="6">
    <location>
        <begin position="291"/>
        <end position="319"/>
    </location>
</feature>
<dbReference type="Proteomes" id="UP000671910">
    <property type="component" value="Chromosome"/>
</dbReference>
<dbReference type="KEGG" id="ebz:J7S26_03700"/>
<dbReference type="InterPro" id="IPR004017">
    <property type="entry name" value="Cys_rich_dom"/>
</dbReference>
<name>A0A9E6MRC9_9ACTN</name>
<keyword evidence="4" id="KW-0408">Iron</keyword>
<dbReference type="PANTHER" id="PTHR32479:SF19">
    <property type="entry name" value="ANAEROBIC GLYCEROL-3-PHOSPHATE DEHYDROGENASE SUBUNIT C"/>
    <property type="match status" value="1"/>
</dbReference>
<dbReference type="GO" id="GO:0016491">
    <property type="term" value="F:oxidoreductase activity"/>
    <property type="evidence" value="ECO:0007669"/>
    <property type="project" value="UniProtKB-ARBA"/>
</dbReference>
<dbReference type="EMBL" id="WPCR01000003">
    <property type="protein sequence ID" value="NHM13647.1"/>
    <property type="molecule type" value="Genomic_DNA"/>
</dbReference>
<organism evidence="9 11">
    <name type="scientific">Xiamenia xianingshaonis</name>
    <dbReference type="NCBI Taxonomy" id="2682776"/>
    <lineage>
        <taxon>Bacteria</taxon>
        <taxon>Bacillati</taxon>
        <taxon>Actinomycetota</taxon>
        <taxon>Coriobacteriia</taxon>
        <taxon>Eggerthellales</taxon>
        <taxon>Eggerthellaceae</taxon>
        <taxon>Xiamenia</taxon>
    </lineage>
</organism>
<sequence length="319" mass="33461">MDEFRFLDVLAGREVFVAADGMTARAAGAAAPDAACESLFFPGCSLVNYAPALVAVLADYLAGAGTATSTSLLCCGKILDYEEDGRRRRDAFDERLRKAVAKAGVRRFVVACPNCAAALRRAFEGVDDAPEVAALPRVLAEMGCRIDEDAVRRVLAAKGLSLPEGHSVRLWVHDSCPDRGVGDFARGVRALLPEGSVANDDPAQAAGCCGSTARAAGKEQAALAAGRRRAETAADAGADALVTACMSCAASLTMAQDDLPVVHYLELLCDYPLDWRALARPMALRFLLEDDEEPEASASSGGEAGRPFINLAPSAKEAL</sequence>
<evidence type="ECO:0000256" key="1">
    <source>
        <dbReference type="ARBA" id="ARBA00022485"/>
    </source>
</evidence>
<evidence type="ECO:0000313" key="9">
    <source>
        <dbReference type="EMBL" id="QTU85019.1"/>
    </source>
</evidence>
<evidence type="ECO:0000256" key="4">
    <source>
        <dbReference type="ARBA" id="ARBA00023004"/>
    </source>
</evidence>
<accession>A0A9E6MRC9</accession>